<dbReference type="EMBL" id="CAJVPV010037628">
    <property type="protein sequence ID" value="CAG8755335.1"/>
    <property type="molecule type" value="Genomic_DNA"/>
</dbReference>
<gene>
    <name evidence="1" type="ORF">AMORRO_LOCUS15566</name>
</gene>
<reference evidence="1" key="1">
    <citation type="submission" date="2021-06" db="EMBL/GenBank/DDBJ databases">
        <authorList>
            <person name="Kallberg Y."/>
            <person name="Tangrot J."/>
            <person name="Rosling A."/>
        </authorList>
    </citation>
    <scope>NUCLEOTIDE SEQUENCE</scope>
    <source>
        <strain evidence="1">CL551</strain>
    </source>
</reference>
<proteinExistence type="predicted"/>
<name>A0A9N9IY26_9GLOM</name>
<keyword evidence="2" id="KW-1185">Reference proteome</keyword>
<evidence type="ECO:0000313" key="2">
    <source>
        <dbReference type="Proteomes" id="UP000789342"/>
    </source>
</evidence>
<feature type="non-terminal residue" evidence="1">
    <location>
        <position position="306"/>
    </location>
</feature>
<comment type="caution">
    <text evidence="1">The sequence shown here is derived from an EMBL/GenBank/DDBJ whole genome shotgun (WGS) entry which is preliminary data.</text>
</comment>
<dbReference type="AlphaFoldDB" id="A0A9N9IY26"/>
<protein>
    <submittedName>
        <fullName evidence="1">15571_t:CDS:1</fullName>
    </submittedName>
</protein>
<dbReference type="OrthoDB" id="2413479at2759"/>
<accession>A0A9N9IY26</accession>
<evidence type="ECO:0000313" key="1">
    <source>
        <dbReference type="EMBL" id="CAG8755335.1"/>
    </source>
</evidence>
<sequence length="306" mass="35977">SSLFGLDNLIVKRELERIHKASLRCQVTEWNDLEIMKKFFYKHLYQNIATTNLSWYQFFVNWKTQKSNIIELTNALKKIYPSNFTVDDRILRNWRAMLRAVGCTNITPFSKQESKLEFWSSAIDPLPDKETIENLYKAGLLNLGLIIQSQKNEKSETSTELKFWRSFEQALDQNKRGLNGCSIIEKPVIKRSRISNIQDAQFLAFFDDKNNVSMSSYAVDKKTGLPLLYLKDNKEALWNKFKEKYSSGIKRNSFMARLANDERRRKAASKTLRRHLRKEFEKELTINNHGTTHHVECINHCLMYAF</sequence>
<dbReference type="Proteomes" id="UP000789342">
    <property type="component" value="Unassembled WGS sequence"/>
</dbReference>
<feature type="non-terminal residue" evidence="1">
    <location>
        <position position="1"/>
    </location>
</feature>
<organism evidence="1 2">
    <name type="scientific">Acaulospora morrowiae</name>
    <dbReference type="NCBI Taxonomy" id="94023"/>
    <lineage>
        <taxon>Eukaryota</taxon>
        <taxon>Fungi</taxon>
        <taxon>Fungi incertae sedis</taxon>
        <taxon>Mucoromycota</taxon>
        <taxon>Glomeromycotina</taxon>
        <taxon>Glomeromycetes</taxon>
        <taxon>Diversisporales</taxon>
        <taxon>Acaulosporaceae</taxon>
        <taxon>Acaulospora</taxon>
    </lineage>
</organism>